<proteinExistence type="predicted"/>
<evidence type="ECO:0000313" key="2">
    <source>
        <dbReference type="EMBL" id="RHN48463.1"/>
    </source>
</evidence>
<reference evidence="3" key="1">
    <citation type="journal article" date="2018" name="Nat. Plants">
        <title>Whole-genome landscape of Medicago truncatula symbiotic genes.</title>
        <authorList>
            <person name="Pecrix Y."/>
            <person name="Staton S.E."/>
            <person name="Sallet E."/>
            <person name="Lelandais-Briere C."/>
            <person name="Moreau S."/>
            <person name="Carrere S."/>
            <person name="Blein T."/>
            <person name="Jardinaud M.F."/>
            <person name="Latrasse D."/>
            <person name="Zouine M."/>
            <person name="Zahm M."/>
            <person name="Kreplak J."/>
            <person name="Mayjonade B."/>
            <person name="Satge C."/>
            <person name="Perez M."/>
            <person name="Cauet S."/>
            <person name="Marande W."/>
            <person name="Chantry-Darmon C."/>
            <person name="Lopez-Roques C."/>
            <person name="Bouchez O."/>
            <person name="Berard A."/>
            <person name="Debelle F."/>
            <person name="Munos S."/>
            <person name="Bendahmane A."/>
            <person name="Berges H."/>
            <person name="Niebel A."/>
            <person name="Buitink J."/>
            <person name="Frugier F."/>
            <person name="Benhamed M."/>
            <person name="Crespi M."/>
            <person name="Gouzy J."/>
            <person name="Gamas P."/>
        </authorList>
    </citation>
    <scope>NUCLEOTIDE SEQUENCE [LARGE SCALE GENOMIC DNA]</scope>
    <source>
        <strain evidence="3">cv. Jemalong A17</strain>
    </source>
</reference>
<comment type="caution">
    <text evidence="2">The sequence shown here is derived from an EMBL/GenBank/DDBJ whole genome shotgun (WGS) entry which is preliminary data.</text>
</comment>
<dbReference type="Gramene" id="rna43182">
    <property type="protein sequence ID" value="RHN48463.1"/>
    <property type="gene ID" value="gene43182"/>
</dbReference>
<sequence length="96" mass="9934">MQFSFFVKALVLSPSSFSGHLRNNSSTKHIAPLSNTSDKNLSSTSPAFIFSTTKSAYCTVSLNQARKSNSSSPTKGSSCSSPTLSAASATLPANPG</sequence>
<organism evidence="2 3">
    <name type="scientific">Medicago truncatula</name>
    <name type="common">Barrel medic</name>
    <name type="synonym">Medicago tribuloides</name>
    <dbReference type="NCBI Taxonomy" id="3880"/>
    <lineage>
        <taxon>Eukaryota</taxon>
        <taxon>Viridiplantae</taxon>
        <taxon>Streptophyta</taxon>
        <taxon>Embryophyta</taxon>
        <taxon>Tracheophyta</taxon>
        <taxon>Spermatophyta</taxon>
        <taxon>Magnoliopsida</taxon>
        <taxon>eudicotyledons</taxon>
        <taxon>Gunneridae</taxon>
        <taxon>Pentapetalae</taxon>
        <taxon>rosids</taxon>
        <taxon>fabids</taxon>
        <taxon>Fabales</taxon>
        <taxon>Fabaceae</taxon>
        <taxon>Papilionoideae</taxon>
        <taxon>50 kb inversion clade</taxon>
        <taxon>NPAAA clade</taxon>
        <taxon>Hologalegina</taxon>
        <taxon>IRL clade</taxon>
        <taxon>Trifolieae</taxon>
        <taxon>Medicago</taxon>
    </lineage>
</organism>
<name>A0A396H6R7_MEDTR</name>
<accession>A0A396H6R7</accession>
<dbReference type="EMBL" id="PSQE01000007">
    <property type="protein sequence ID" value="RHN48463.1"/>
    <property type="molecule type" value="Genomic_DNA"/>
</dbReference>
<evidence type="ECO:0000256" key="1">
    <source>
        <dbReference type="SAM" id="MobiDB-lite"/>
    </source>
</evidence>
<feature type="region of interest" description="Disordered" evidence="1">
    <location>
        <begin position="64"/>
        <end position="96"/>
    </location>
</feature>
<feature type="region of interest" description="Disordered" evidence="1">
    <location>
        <begin position="17"/>
        <end position="42"/>
    </location>
</feature>
<dbReference type="Proteomes" id="UP000265566">
    <property type="component" value="Chromosome 7"/>
</dbReference>
<protein>
    <submittedName>
        <fullName evidence="2">Uncharacterized protein</fullName>
    </submittedName>
</protein>
<evidence type="ECO:0000313" key="3">
    <source>
        <dbReference type="Proteomes" id="UP000265566"/>
    </source>
</evidence>
<dbReference type="AlphaFoldDB" id="A0A396H6R7"/>
<gene>
    <name evidence="2" type="ORF">MtrunA17_Chr7g0264061</name>
</gene>
<feature type="compositionally biased region" description="Low complexity" evidence="1">
    <location>
        <begin position="68"/>
        <end position="96"/>
    </location>
</feature>